<evidence type="ECO:0000313" key="5">
    <source>
        <dbReference type="Proteomes" id="UP000811399"/>
    </source>
</evidence>
<keyword evidence="1" id="KW-0472">Membrane</keyword>
<reference evidence="4" key="2">
    <citation type="submission" date="2015-06" db="EMBL/GenBank/DDBJ databases">
        <authorList>
            <person name="Parisi A."/>
            <person name="Chiara M."/>
            <person name="Florio D."/>
            <person name="Miccolupo A."/>
            <person name="Manzari C."/>
            <person name="Mion D."/>
            <person name="Caruso M."/>
            <person name="D'erchia A.M."/>
            <person name="Zanoni R."/>
        </authorList>
    </citation>
    <scope>NUCLEOTIDE SEQUENCE [LARGE SCALE GENOMIC DNA]</scope>
    <source>
        <strain evidence="4">73/13</strain>
    </source>
</reference>
<feature type="transmembrane region" description="Helical" evidence="1">
    <location>
        <begin position="164"/>
        <end position="181"/>
    </location>
</feature>
<feature type="transmembrane region" description="Helical" evidence="1">
    <location>
        <begin position="75"/>
        <end position="94"/>
    </location>
</feature>
<dbReference type="GO" id="GO:0005886">
    <property type="term" value="C:plasma membrane"/>
    <property type="evidence" value="ECO:0007669"/>
    <property type="project" value="TreeGrafter"/>
</dbReference>
<protein>
    <submittedName>
        <fullName evidence="3">Ferric reductase</fullName>
    </submittedName>
    <submittedName>
        <fullName evidence="2">Sulfite oxidase heme-binding subunit YedZ</fullName>
    </submittedName>
</protein>
<reference evidence="2 5" key="4">
    <citation type="journal article" date="2021" name="Syst. Appl. Microbiol.">
        <title>nCampylobacter vulpis sp. nov. isolated from wild red foxes.</title>
        <authorList>
            <person name="Parisi A."/>
            <person name="Chiara M."/>
            <person name="Caffara M."/>
            <person name="Mion D."/>
            <person name="Miller W.G."/>
            <person name="Caruso M."/>
            <person name="Manzari C."/>
            <person name="Florio D."/>
            <person name="Capozzi L."/>
            <person name="D'Erchia A.M."/>
            <person name="Manzulli V."/>
            <person name="Zanoni R.G."/>
        </authorList>
    </citation>
    <scope>NUCLEOTIDE SEQUENCE [LARGE SCALE GENOMIC DNA]</scope>
    <source>
        <strain evidence="2 5">52/13</strain>
    </source>
</reference>
<evidence type="ECO:0000313" key="3">
    <source>
        <dbReference type="EMBL" id="PHY90414.1"/>
    </source>
</evidence>
<dbReference type="PANTHER" id="PTHR36964:SF1">
    <property type="entry name" value="PROTEIN-METHIONINE-SULFOXIDE REDUCTASE HEME-BINDING SUBUNIT MSRQ"/>
    <property type="match status" value="1"/>
</dbReference>
<dbReference type="EMBL" id="LDWY01000064">
    <property type="protein sequence ID" value="PHY90414.1"/>
    <property type="molecule type" value="Genomic_DNA"/>
</dbReference>
<sequence length="197" mass="23268">MRRLKAKFYKNLAFIIFILSLIFTAYAAVYNVFFVGFDLIKELYFYTGIFALVFLHLSLIFSLFKFKLTKTYPKLLGLFGGIWVFLHFFVYFVFSKNLSLLKLYDDISKRLFEGSGFVAFVIIFLMFLSSFKAFKKLENVRKLGYLCIVIASYHYFLSAKVPQFFEYLALSLALFYFALRYTKRFFARLKGAKKLPL</sequence>
<dbReference type="GO" id="GO:0016679">
    <property type="term" value="F:oxidoreductase activity, acting on diphenols and related substances as donors"/>
    <property type="evidence" value="ECO:0007669"/>
    <property type="project" value="TreeGrafter"/>
</dbReference>
<evidence type="ECO:0000313" key="4">
    <source>
        <dbReference type="Proteomes" id="UP000237472"/>
    </source>
</evidence>
<dbReference type="InterPro" id="IPR022837">
    <property type="entry name" value="MsrQ-like"/>
</dbReference>
<dbReference type="PANTHER" id="PTHR36964">
    <property type="entry name" value="PROTEIN-METHIONINE-SULFOXIDE REDUCTASE HEME-BINDING SUBUNIT MSRQ"/>
    <property type="match status" value="1"/>
</dbReference>
<reference evidence="3" key="1">
    <citation type="submission" date="2015-06" db="EMBL/GenBank/DDBJ databases">
        <authorList>
            <person name="Hoefler B.C."/>
            <person name="Straight P.D."/>
        </authorList>
    </citation>
    <scope>NUCLEOTIDE SEQUENCE [LARGE SCALE GENOMIC DNA]</scope>
    <source>
        <strain evidence="3">73/13</strain>
    </source>
</reference>
<reference evidence="2" key="3">
    <citation type="submission" date="2019-07" db="EMBL/GenBank/DDBJ databases">
        <authorList>
            <person name="Miller W.G."/>
        </authorList>
    </citation>
    <scope>NUCLEOTIDE SEQUENCE</scope>
    <source>
        <strain evidence="2">52/13</strain>
    </source>
</reference>
<evidence type="ECO:0000313" key="2">
    <source>
        <dbReference type="EMBL" id="MBS4240902.1"/>
    </source>
</evidence>
<keyword evidence="1" id="KW-0812">Transmembrane</keyword>
<dbReference type="OrthoDB" id="5362134at2"/>
<feature type="transmembrane region" description="Helical" evidence="1">
    <location>
        <begin position="43"/>
        <end position="63"/>
    </location>
</feature>
<keyword evidence="5" id="KW-1185">Reference proteome</keyword>
<dbReference type="EMBL" id="VJYU01000009">
    <property type="protein sequence ID" value="MBS4240902.1"/>
    <property type="molecule type" value="Genomic_DNA"/>
</dbReference>
<feature type="transmembrane region" description="Helical" evidence="1">
    <location>
        <begin position="114"/>
        <end position="131"/>
    </location>
</feature>
<dbReference type="GO" id="GO:0010181">
    <property type="term" value="F:FMN binding"/>
    <property type="evidence" value="ECO:0007669"/>
    <property type="project" value="TreeGrafter"/>
</dbReference>
<evidence type="ECO:0000256" key="1">
    <source>
        <dbReference type="SAM" id="Phobius"/>
    </source>
</evidence>
<dbReference type="RefSeq" id="WP_099461653.1">
    <property type="nucleotide sequence ID" value="NZ_LDWY01000064.1"/>
</dbReference>
<dbReference type="AlphaFoldDB" id="A0A2G4R1I0"/>
<organism evidence="3 4">
    <name type="scientific">Campylobacter vulpis</name>
    <dbReference type="NCBI Taxonomy" id="1655500"/>
    <lineage>
        <taxon>Bacteria</taxon>
        <taxon>Pseudomonadati</taxon>
        <taxon>Campylobacterota</taxon>
        <taxon>Epsilonproteobacteria</taxon>
        <taxon>Campylobacterales</taxon>
        <taxon>Campylobacteraceae</taxon>
        <taxon>Campylobacter</taxon>
    </lineage>
</organism>
<feature type="transmembrane region" description="Helical" evidence="1">
    <location>
        <begin position="143"/>
        <end position="158"/>
    </location>
</feature>
<dbReference type="Proteomes" id="UP000237472">
    <property type="component" value="Unassembled WGS sequence"/>
</dbReference>
<keyword evidence="1" id="KW-1133">Transmembrane helix</keyword>
<dbReference type="Proteomes" id="UP000811399">
    <property type="component" value="Unassembled WGS sequence"/>
</dbReference>
<accession>A0A2G4R1I0</accession>
<comment type="caution">
    <text evidence="3">The sequence shown here is derived from an EMBL/GenBank/DDBJ whole genome shotgun (WGS) entry which is preliminary data.</text>
</comment>
<name>A0A2G4R1I0_9BACT</name>
<gene>
    <name evidence="3" type="ORF">AA994_05185</name>
    <name evidence="2" type="ORF">CVU5213_04055</name>
</gene>
<proteinExistence type="predicted"/>
<dbReference type="GO" id="GO:0020037">
    <property type="term" value="F:heme binding"/>
    <property type="evidence" value="ECO:0007669"/>
    <property type="project" value="TreeGrafter"/>
</dbReference>